<dbReference type="EMBL" id="QAOK01000005">
    <property type="protein sequence ID" value="PTQ82313.1"/>
    <property type="molecule type" value="Genomic_DNA"/>
</dbReference>
<evidence type="ECO:0000256" key="1">
    <source>
        <dbReference type="SAM" id="SignalP"/>
    </source>
</evidence>
<dbReference type="PROSITE" id="PS50914">
    <property type="entry name" value="BON"/>
    <property type="match status" value="1"/>
</dbReference>
<comment type="caution">
    <text evidence="3">The sequence shown here is derived from an EMBL/GenBank/DDBJ whole genome shotgun (WGS) entry which is preliminary data.</text>
</comment>
<sequence>MLFLNAINSFLVFFFAALLVWLPASSVMAAQEKEHLEMASKTGRRDMDENADLAITARVKTAISEEPSLRDEEIGVETSQGNVRLTGRVSSILVMEKVIEVAREVQGVRAVKDEMQFKWQY</sequence>
<dbReference type="RefSeq" id="WP_258192248.1">
    <property type="nucleotide sequence ID" value="NZ_QAOK01000005.1"/>
</dbReference>
<proteinExistence type="predicted"/>
<feature type="chain" id="PRO_5015567531" evidence="1">
    <location>
        <begin position="30"/>
        <end position="121"/>
    </location>
</feature>
<name>A0A2T5IET4_9PROT</name>
<feature type="domain" description="BON" evidence="2">
    <location>
        <begin position="51"/>
        <end position="119"/>
    </location>
</feature>
<dbReference type="InterPro" id="IPR007055">
    <property type="entry name" value="BON_dom"/>
</dbReference>
<dbReference type="Gene3D" id="3.30.1340.30">
    <property type="match status" value="1"/>
</dbReference>
<dbReference type="Pfam" id="PF04972">
    <property type="entry name" value="BON"/>
    <property type="match status" value="1"/>
</dbReference>
<dbReference type="Proteomes" id="UP000244152">
    <property type="component" value="Unassembled WGS sequence"/>
</dbReference>
<accession>A0A2T5IET4</accession>
<evidence type="ECO:0000313" key="4">
    <source>
        <dbReference type="Proteomes" id="UP000244152"/>
    </source>
</evidence>
<dbReference type="PANTHER" id="PTHR34606:SF16">
    <property type="entry name" value="BON DOMAIN-CONTAINING PROTEIN"/>
    <property type="match status" value="1"/>
</dbReference>
<evidence type="ECO:0000259" key="2">
    <source>
        <dbReference type="PROSITE" id="PS50914"/>
    </source>
</evidence>
<keyword evidence="1" id="KW-0732">Signal</keyword>
<dbReference type="PANTHER" id="PTHR34606">
    <property type="entry name" value="BON DOMAIN-CONTAINING PROTEIN"/>
    <property type="match status" value="1"/>
</dbReference>
<feature type="signal peptide" evidence="1">
    <location>
        <begin position="1"/>
        <end position="29"/>
    </location>
</feature>
<reference evidence="3 4" key="1">
    <citation type="submission" date="2018-04" db="EMBL/GenBank/DDBJ databases">
        <title>Active sludge and wastewater microbial communities from Klosterneuburg, Austria.</title>
        <authorList>
            <person name="Wagner M."/>
        </authorList>
    </citation>
    <scope>NUCLEOTIDE SEQUENCE [LARGE SCALE GENOMIC DNA]</scope>
    <source>
        <strain evidence="3 4">Nl12</strain>
    </source>
</reference>
<protein>
    <submittedName>
        <fullName evidence="3">BON domain-containing protein</fullName>
    </submittedName>
</protein>
<evidence type="ECO:0000313" key="3">
    <source>
        <dbReference type="EMBL" id="PTQ82313.1"/>
    </source>
</evidence>
<dbReference type="InterPro" id="IPR051686">
    <property type="entry name" value="Lipoprotein_DolP"/>
</dbReference>
<gene>
    <name evidence="3" type="ORF">C8R21_10573</name>
</gene>
<dbReference type="AlphaFoldDB" id="A0A2T5IET4"/>
<organism evidence="3 4">
    <name type="scientific">Nitrosospira multiformis</name>
    <dbReference type="NCBI Taxonomy" id="1231"/>
    <lineage>
        <taxon>Bacteria</taxon>
        <taxon>Pseudomonadati</taxon>
        <taxon>Pseudomonadota</taxon>
        <taxon>Betaproteobacteria</taxon>
        <taxon>Nitrosomonadales</taxon>
        <taxon>Nitrosomonadaceae</taxon>
        <taxon>Nitrosospira</taxon>
    </lineage>
</organism>